<evidence type="ECO:0000256" key="5">
    <source>
        <dbReference type="ARBA" id="ARBA00022827"/>
    </source>
</evidence>
<dbReference type="RefSeq" id="XP_013252786.1">
    <property type="nucleotide sequence ID" value="XM_013397332.1"/>
</dbReference>
<keyword evidence="4 10" id="KW-0285">Flavoprotein</keyword>
<feature type="binding site" evidence="8">
    <location>
        <begin position="295"/>
        <end position="298"/>
    </location>
    <ligand>
        <name>FAD</name>
        <dbReference type="ChEBI" id="CHEBI:57692"/>
    </ligand>
</feature>
<dbReference type="EMBL" id="HG670450">
    <property type="protein sequence ID" value="CDI76721.1"/>
    <property type="molecule type" value="Genomic_DNA"/>
</dbReference>
<evidence type="ECO:0000256" key="3">
    <source>
        <dbReference type="ARBA" id="ARBA00012385"/>
    </source>
</evidence>
<comment type="pathway">
    <text evidence="1 10">Glycerolipid metabolism; ether lipid biosynthesis.</text>
</comment>
<evidence type="ECO:0000256" key="8">
    <source>
        <dbReference type="PIRSR" id="PIRSR625650-3"/>
    </source>
</evidence>
<feature type="domain" description="FAD-binding PCMH-type" evidence="11">
    <location>
        <begin position="181"/>
        <end position="363"/>
    </location>
</feature>
<dbReference type="SUPFAM" id="SSF55103">
    <property type="entry name" value="FAD-linked oxidases, C-terminal domain"/>
    <property type="match status" value="1"/>
</dbReference>
<feature type="active site" description="Proton donor/acceptor" evidence="6">
    <location>
        <position position="619"/>
    </location>
</feature>
<accession>U6G8Y3</accession>
<dbReference type="Proteomes" id="UP000018050">
    <property type="component" value="Unassembled WGS sequence"/>
</dbReference>
<organism evidence="12 13">
    <name type="scientific">Eimeria acervulina</name>
    <name type="common">Coccidian parasite</name>
    <dbReference type="NCBI Taxonomy" id="5801"/>
    <lineage>
        <taxon>Eukaryota</taxon>
        <taxon>Sar</taxon>
        <taxon>Alveolata</taxon>
        <taxon>Apicomplexa</taxon>
        <taxon>Conoidasida</taxon>
        <taxon>Coccidia</taxon>
        <taxon>Eucoccidiorida</taxon>
        <taxon>Eimeriorina</taxon>
        <taxon>Eimeriidae</taxon>
        <taxon>Eimeria</taxon>
    </lineage>
</organism>
<dbReference type="GO" id="GO:0005777">
    <property type="term" value="C:peroxisome"/>
    <property type="evidence" value="ECO:0007669"/>
    <property type="project" value="UniProtKB-SubCell"/>
</dbReference>
<comment type="cofactor">
    <cofactor evidence="8 10">
        <name>FAD</name>
        <dbReference type="ChEBI" id="CHEBI:57692"/>
    </cofactor>
</comment>
<keyword evidence="10" id="KW-0808">Transferase</keyword>
<protein>
    <recommendedName>
        <fullName evidence="3 10">Alkylglycerone-phosphate synthase</fullName>
        <shortName evidence="10">Alkyl-DHAP synthase</shortName>
        <ecNumber evidence="3 10">2.5.1.26</ecNumber>
    </recommendedName>
</protein>
<dbReference type="VEuPathDB" id="ToxoDB:EAH_00003700"/>
<evidence type="ECO:0000256" key="1">
    <source>
        <dbReference type="ARBA" id="ARBA00004670"/>
    </source>
</evidence>
<dbReference type="UniPathway" id="UPA00781"/>
<dbReference type="OMA" id="GTISHQH"/>
<dbReference type="Gene3D" id="3.30.465.10">
    <property type="match status" value="1"/>
</dbReference>
<feature type="binding site" evidence="8">
    <location>
        <begin position="213"/>
        <end position="219"/>
    </location>
    <ligand>
        <name>FAD</name>
        <dbReference type="ChEBI" id="CHEBI:57692"/>
    </ligand>
</feature>
<keyword evidence="13" id="KW-1185">Reference proteome</keyword>
<dbReference type="GeneID" id="25268440"/>
<evidence type="ECO:0000256" key="4">
    <source>
        <dbReference type="ARBA" id="ARBA00022630"/>
    </source>
</evidence>
<evidence type="ECO:0000313" key="12">
    <source>
        <dbReference type="EMBL" id="CDI76721.1"/>
    </source>
</evidence>
<evidence type="ECO:0000256" key="2">
    <source>
        <dbReference type="ARBA" id="ARBA00008000"/>
    </source>
</evidence>
<dbReference type="AlphaFoldDB" id="U6G8Y3"/>
<keyword evidence="10" id="KW-0444">Lipid biosynthesis</keyword>
<dbReference type="GO" id="GO:0008611">
    <property type="term" value="P:ether lipid biosynthetic process"/>
    <property type="evidence" value="ECO:0007669"/>
    <property type="project" value="UniProtKB-UniPathway"/>
</dbReference>
<dbReference type="InterPro" id="IPR004113">
    <property type="entry name" value="FAD-bd_oxidored_4_C"/>
</dbReference>
<dbReference type="GO" id="GO:0071949">
    <property type="term" value="F:FAD binding"/>
    <property type="evidence" value="ECO:0007669"/>
    <property type="project" value="InterPro"/>
</dbReference>
<comment type="subcellular location">
    <subcellularLocation>
        <location evidence="10">Peroxisome</location>
    </subcellularLocation>
</comment>
<dbReference type="PANTHER" id="PTHR46568">
    <property type="entry name" value="ALKYLDIHYDROXYACETONEPHOSPHATE SYNTHASE, PEROXISOMAL"/>
    <property type="match status" value="1"/>
</dbReference>
<dbReference type="Pfam" id="PF02913">
    <property type="entry name" value="FAD-oxidase_C"/>
    <property type="match status" value="1"/>
</dbReference>
<name>U6G8Y3_EIMAC</name>
<evidence type="ECO:0000256" key="10">
    <source>
        <dbReference type="RuleBase" id="RU363113"/>
    </source>
</evidence>
<dbReference type="EC" id="2.5.1.26" evidence="3 10"/>
<dbReference type="Pfam" id="PF01565">
    <property type="entry name" value="FAD_binding_4"/>
    <property type="match status" value="1"/>
</dbReference>
<comment type="function">
    <text evidence="10">Catalyzes the exchange of an acyl for a long-chain alkyl group and the formation of the ether bond in the biosynthesis of ether phospholipids.</text>
</comment>
<evidence type="ECO:0000313" key="13">
    <source>
        <dbReference type="Proteomes" id="UP000018050"/>
    </source>
</evidence>
<comment type="similarity">
    <text evidence="2 10">Belongs to the FAD-binding oxidoreductase/transferase type 4 family.</text>
</comment>
<feature type="binding site" evidence="7">
    <location>
        <position position="556"/>
    </location>
    <ligand>
        <name>substrate</name>
    </ligand>
</feature>
<keyword evidence="5 8" id="KW-0274">FAD</keyword>
<dbReference type="PANTHER" id="PTHR46568:SF1">
    <property type="entry name" value="ALKYLDIHYDROXYACETONEPHOSPHATE SYNTHASE, PEROXISOMAL"/>
    <property type="match status" value="1"/>
</dbReference>
<feature type="binding site" evidence="8">
    <location>
        <begin position="282"/>
        <end position="288"/>
    </location>
    <ligand>
        <name>FAD</name>
        <dbReference type="ChEBI" id="CHEBI:57692"/>
    </ligand>
</feature>
<dbReference type="PROSITE" id="PS51387">
    <property type="entry name" value="FAD_PCMH"/>
    <property type="match status" value="1"/>
</dbReference>
<dbReference type="InterPro" id="IPR006094">
    <property type="entry name" value="Oxid_FAD_bind_N"/>
</dbReference>
<evidence type="ECO:0000259" key="11">
    <source>
        <dbReference type="PROSITE" id="PS51387"/>
    </source>
</evidence>
<dbReference type="InterPro" id="IPR036318">
    <property type="entry name" value="FAD-bd_PCMH-like_sf"/>
</dbReference>
<comment type="subunit">
    <text evidence="10">Homodimer.</text>
</comment>
<keyword evidence="10" id="KW-0443">Lipid metabolism</keyword>
<reference evidence="12" key="1">
    <citation type="submission" date="2013-10" db="EMBL/GenBank/DDBJ databases">
        <title>Genomic analysis of the causative agents of coccidiosis in chickens.</title>
        <authorList>
            <person name="Reid A.J."/>
            <person name="Blake D."/>
            <person name="Billington K."/>
            <person name="Browne H."/>
            <person name="Dunn M."/>
            <person name="Hung S."/>
            <person name="Kawahara F."/>
            <person name="Miranda-Saavedra D."/>
            <person name="Mourier T."/>
            <person name="Nagra H."/>
            <person name="Otto T.D."/>
            <person name="Rawlings N."/>
            <person name="Sanchez A."/>
            <person name="Sanders M."/>
            <person name="Subramaniam C."/>
            <person name="Tay Y."/>
            <person name="Dear P."/>
            <person name="Doerig C."/>
            <person name="Gruber A."/>
            <person name="Parkinson J."/>
            <person name="Shirley M."/>
            <person name="Wan K.L."/>
            <person name="Berriman M."/>
            <person name="Tomley F."/>
            <person name="Pain A."/>
        </authorList>
    </citation>
    <scope>NUCLEOTIDE SEQUENCE</scope>
    <source>
        <strain evidence="12">Houghton</strain>
    </source>
</reference>
<comment type="catalytic activity">
    <reaction evidence="10">
        <text>a long chain fatty alcohol + a 1-acylglycerone 3-phosphate = a 1-O-alkylglycerone 3-phosphate + a long-chain fatty acid + H(+)</text>
        <dbReference type="Rhea" id="RHEA:36171"/>
        <dbReference type="ChEBI" id="CHEBI:15378"/>
        <dbReference type="ChEBI" id="CHEBI:17135"/>
        <dbReference type="ChEBI" id="CHEBI:57534"/>
        <dbReference type="ChEBI" id="CHEBI:57560"/>
        <dbReference type="ChEBI" id="CHEBI:73315"/>
        <dbReference type="EC" id="2.5.1.26"/>
    </reaction>
</comment>
<dbReference type="InterPro" id="IPR016164">
    <property type="entry name" value="FAD-linked_Oxase-like_C"/>
</dbReference>
<proteinExistence type="inferred from homology"/>
<feature type="binding site" evidence="8">
    <location>
        <begin position="347"/>
        <end position="353"/>
    </location>
    <ligand>
        <name>FAD</name>
        <dbReference type="ChEBI" id="CHEBI:57692"/>
    </ligand>
</feature>
<dbReference type="GO" id="GO:0008609">
    <property type="term" value="F:alkylglycerone-phosphate synthase activity"/>
    <property type="evidence" value="ECO:0007669"/>
    <property type="project" value="UniProtKB-EC"/>
</dbReference>
<feature type="site" description="Important for enzyme activity" evidence="9">
    <location>
        <position position="398"/>
    </location>
</feature>
<sequence>MFSGNNGSRLSSSTEAIRQGHDQKVSIQEAVGLQSPTSLRLPLRFLPDAFAALRLPSHEIHYGRNRAAACKANGWGFKDTYIYFLDKTTLTVTGNRYPLCGQRLQHWQRFTNSIEGLDLEVKSLPREEVIISPQRLIKREFLHDLLSRAPGVEVSEDGLERLYHGHGHTCAEIFALRYGQLERLPDVVLFPKCHEDVEAIVSCAVRHGVCLIPFGGGTSVTLGLAVPEDEQRMVATVSLSYMQKILSFDRDALLLTVEAGAVGVVLEEQLRRLGVTLGHEPDSLEFSTVGGWVATRASGMKKNAYGNIEDILIDAVMVTPQGTLNQRLAAPRVSSGPSVQQLVLGSEGTLGIITQVVLKVKLLPEEKVYGCLVFPCFEVGVAFMRHVALNKLQPASIRLMDKRQTQCGALFRAVPPGSVSLLGLSTMVTRNLELKIHLLFVCIAVLLYVRLSRDYHNIPAKHYSVAPCSPLLLPTGGLGLRDALTDGIKSFYLNRIKGWREEDLCACTLLFEGSSEEVAAQQRNIYKAAKRFGGLPAGAKNGQRGYQMTFLIAYVRDFIMDHYWVFESFEASIAWPLVLKCRNSVHNYISKECKCVGIRHPPLVMTRLTQVYDAGAVLYFYFGFNWAGIENPMKVYKQIEDGARKVIMDLGGSISHHHGIGKLRREFLPNAVGETSRPSATRGRVAWSQDVLGPKEYIRVQKSLPYLSMVRTPCARH</sequence>
<evidence type="ECO:0000256" key="7">
    <source>
        <dbReference type="PIRSR" id="PIRSR625650-2"/>
    </source>
</evidence>
<dbReference type="InterPro" id="IPR016166">
    <property type="entry name" value="FAD-bd_PCMH"/>
</dbReference>
<dbReference type="Gene3D" id="3.30.300.330">
    <property type="match status" value="1"/>
</dbReference>
<gene>
    <name evidence="12" type="ORF">EAH_00003700</name>
</gene>
<dbReference type="InterPro" id="IPR025650">
    <property type="entry name" value="Alkyl-DHAP_Synthase"/>
</dbReference>
<keyword evidence="10" id="KW-0576">Peroxisome</keyword>
<dbReference type="InterPro" id="IPR016169">
    <property type="entry name" value="FAD-bd_PCMH_sub2"/>
</dbReference>
<evidence type="ECO:0000256" key="9">
    <source>
        <dbReference type="PIRSR" id="PIRSR625650-4"/>
    </source>
</evidence>
<evidence type="ECO:0000256" key="6">
    <source>
        <dbReference type="PIRSR" id="PIRSR625650-1"/>
    </source>
</evidence>
<dbReference type="Gene3D" id="3.30.70.3450">
    <property type="match status" value="1"/>
</dbReference>
<reference evidence="12" key="2">
    <citation type="submission" date="2013-10" db="EMBL/GenBank/DDBJ databases">
        <authorList>
            <person name="Aslett M."/>
        </authorList>
    </citation>
    <scope>NUCLEOTIDE SEQUENCE</scope>
    <source>
        <strain evidence="12">Houghton</strain>
    </source>
</reference>
<dbReference type="OrthoDB" id="5332616at2759"/>
<dbReference type="SUPFAM" id="SSF56176">
    <property type="entry name" value="FAD-binding/transporter-associated domain-like"/>
    <property type="match status" value="1"/>
</dbReference>